<dbReference type="PANTHER" id="PTHR11005">
    <property type="entry name" value="LYSOSOMAL ACID LIPASE-RELATED"/>
    <property type="match status" value="1"/>
</dbReference>
<dbReference type="Gene3D" id="3.40.50.1820">
    <property type="entry name" value="alpha/beta hydrolase"/>
    <property type="match status" value="1"/>
</dbReference>
<organism evidence="6 7">
    <name type="scientific">Parasponia andersonii</name>
    <name type="common">Sponia andersonii</name>
    <dbReference type="NCBI Taxonomy" id="3476"/>
    <lineage>
        <taxon>Eukaryota</taxon>
        <taxon>Viridiplantae</taxon>
        <taxon>Streptophyta</taxon>
        <taxon>Embryophyta</taxon>
        <taxon>Tracheophyta</taxon>
        <taxon>Spermatophyta</taxon>
        <taxon>Magnoliopsida</taxon>
        <taxon>eudicotyledons</taxon>
        <taxon>Gunneridae</taxon>
        <taxon>Pentapetalae</taxon>
        <taxon>rosids</taxon>
        <taxon>fabids</taxon>
        <taxon>Rosales</taxon>
        <taxon>Cannabaceae</taxon>
        <taxon>Parasponia</taxon>
    </lineage>
</organism>
<evidence type="ECO:0000256" key="3">
    <source>
        <dbReference type="PIRSR" id="PIRSR000862-1"/>
    </source>
</evidence>
<feature type="active site" description="Charge relay system" evidence="3">
    <location>
        <position position="391"/>
    </location>
</feature>
<reference evidence="7" key="1">
    <citation type="submission" date="2016-06" db="EMBL/GenBank/DDBJ databases">
        <title>Parallel loss of symbiosis genes in relatives of nitrogen-fixing non-legume Parasponia.</title>
        <authorList>
            <person name="Van Velzen R."/>
            <person name="Holmer R."/>
            <person name="Bu F."/>
            <person name="Rutten L."/>
            <person name="Van Zeijl A."/>
            <person name="Liu W."/>
            <person name="Santuari L."/>
            <person name="Cao Q."/>
            <person name="Sharma T."/>
            <person name="Shen D."/>
            <person name="Roswanjaya Y."/>
            <person name="Wardhani T."/>
            <person name="Kalhor M.S."/>
            <person name="Jansen J."/>
            <person name="Van den Hoogen J."/>
            <person name="Gungor B."/>
            <person name="Hartog M."/>
            <person name="Hontelez J."/>
            <person name="Verver J."/>
            <person name="Yang W.-C."/>
            <person name="Schijlen E."/>
            <person name="Repin R."/>
            <person name="Schilthuizen M."/>
            <person name="Schranz E."/>
            <person name="Heidstra R."/>
            <person name="Miyata K."/>
            <person name="Fedorova E."/>
            <person name="Kohlen W."/>
            <person name="Bisseling T."/>
            <person name="Smit S."/>
            <person name="Geurts R."/>
        </authorList>
    </citation>
    <scope>NUCLEOTIDE SEQUENCE [LARGE SCALE GENOMIC DNA]</scope>
    <source>
        <strain evidence="7">cv. WU1-14</strain>
    </source>
</reference>
<feature type="active site" description="Charge relay system" evidence="3">
    <location>
        <position position="358"/>
    </location>
</feature>
<feature type="active site" description="Nucleophile" evidence="3">
    <location>
        <position position="188"/>
    </location>
</feature>
<evidence type="ECO:0000256" key="2">
    <source>
        <dbReference type="PIRNR" id="PIRNR000862"/>
    </source>
</evidence>
<feature type="chain" id="PRO_5015120833" description="Lipase" evidence="4">
    <location>
        <begin position="26"/>
        <end position="415"/>
    </location>
</feature>
<dbReference type="InterPro" id="IPR029058">
    <property type="entry name" value="AB_hydrolase_fold"/>
</dbReference>
<dbReference type="Proteomes" id="UP000237105">
    <property type="component" value="Unassembled WGS sequence"/>
</dbReference>
<proteinExistence type="inferred from homology"/>
<feature type="signal peptide" evidence="4">
    <location>
        <begin position="1"/>
        <end position="25"/>
    </location>
</feature>
<dbReference type="InterPro" id="IPR025483">
    <property type="entry name" value="Lipase_euk"/>
</dbReference>
<feature type="domain" description="Partial AB-hydrolase lipase" evidence="5">
    <location>
        <begin position="56"/>
        <end position="113"/>
    </location>
</feature>
<dbReference type="OrthoDB" id="9974421at2759"/>
<keyword evidence="2" id="KW-0443">Lipid metabolism</keyword>
<evidence type="ECO:0000256" key="4">
    <source>
        <dbReference type="SAM" id="SignalP"/>
    </source>
</evidence>
<keyword evidence="7" id="KW-1185">Reference proteome</keyword>
<dbReference type="SUPFAM" id="SSF53474">
    <property type="entry name" value="alpha/beta-Hydrolases"/>
    <property type="match status" value="1"/>
</dbReference>
<evidence type="ECO:0000256" key="1">
    <source>
        <dbReference type="ARBA" id="ARBA00010701"/>
    </source>
</evidence>
<name>A0A2P5ARX9_PARAD</name>
<dbReference type="GO" id="GO:0016042">
    <property type="term" value="P:lipid catabolic process"/>
    <property type="evidence" value="ECO:0007669"/>
    <property type="project" value="UniProtKB-KW"/>
</dbReference>
<dbReference type="AlphaFoldDB" id="A0A2P5ARX9"/>
<accession>A0A2P5ARX9</accession>
<evidence type="ECO:0000313" key="7">
    <source>
        <dbReference type="Proteomes" id="UP000237105"/>
    </source>
</evidence>
<comment type="similarity">
    <text evidence="1 2">Belongs to the AB hydrolase superfamily. Lipase family.</text>
</comment>
<evidence type="ECO:0000313" key="6">
    <source>
        <dbReference type="EMBL" id="PON39300.1"/>
    </source>
</evidence>
<comment type="caution">
    <text evidence="6">The sequence shown here is derived from an EMBL/GenBank/DDBJ whole genome shotgun (WGS) entry which is preliminary data.</text>
</comment>
<keyword evidence="2" id="KW-0442">Lipid degradation</keyword>
<protein>
    <recommendedName>
        <fullName evidence="2">Lipase</fullName>
    </recommendedName>
</protein>
<gene>
    <name evidence="6" type="ORF">PanWU01x14_306250</name>
</gene>
<keyword evidence="4" id="KW-0732">Signal</keyword>
<dbReference type="PIRSF" id="PIRSF000862">
    <property type="entry name" value="Steryl_ester_lip"/>
    <property type="match status" value="1"/>
</dbReference>
<keyword evidence="2" id="KW-0378">Hydrolase</keyword>
<dbReference type="GO" id="GO:0016788">
    <property type="term" value="F:hydrolase activity, acting on ester bonds"/>
    <property type="evidence" value="ECO:0007669"/>
    <property type="project" value="InterPro"/>
</dbReference>
<dbReference type="STRING" id="3476.A0A2P5ARX9"/>
<dbReference type="Pfam" id="PF04083">
    <property type="entry name" value="Abhydro_lipase"/>
    <property type="match status" value="1"/>
</dbReference>
<dbReference type="FunFam" id="3.40.50.1820:FF:000126">
    <property type="entry name" value="Lipase"/>
    <property type="match status" value="1"/>
</dbReference>
<sequence>MADTISSTEILLLVALVFIPAQTAARTILYTVDQNPNSISSPSPSPLPSPNSICESMVESQGYVCQPHQVTTKDGYILGLQRIPVGRSGKTADKPPVLLQHGIFSDAVTWLFNSPEESLAFILADNGYDVWLANTRGTISSRGHQSLSPNEPDYWNWSWDELAAHDLPAFFQYVHDQTGQKLHYVGHSLGTLMAFAAFSQDQLVNNLRSAALLSPIAYLNRIPSLLTKAAAELFLGEEIYWLGLHEFIPKGQQVAKLLENICNKPGINCKNLLTVFTGSNCCVNNSKINVFLDHEPQSTATKNLIHLAQMVRGGTIAKFDYGNKEENIKQYGQSTPPIYNMSSIPNETPLFLSYGGKDQLSDEKDVQVLLDKLKDHDQDKLVVQLVEEYAHLDFVFGVNANIVVYDPLMAFFRLH</sequence>
<dbReference type="InterPro" id="IPR006693">
    <property type="entry name" value="AB_hydrolase_lipase"/>
</dbReference>
<dbReference type="EMBL" id="JXTB01000470">
    <property type="protein sequence ID" value="PON39300.1"/>
    <property type="molecule type" value="Genomic_DNA"/>
</dbReference>
<evidence type="ECO:0000259" key="5">
    <source>
        <dbReference type="Pfam" id="PF04083"/>
    </source>
</evidence>